<keyword evidence="14" id="KW-0413">Isomerase</keyword>
<reference evidence="14 15" key="1">
    <citation type="submission" date="2016-03" db="EMBL/GenBank/DDBJ databases">
        <title>Genome sequence of Pontibacter sp. nov., of the family cytophagaceae, isolated from marine sediment of the Yellow Sea, China.</title>
        <authorList>
            <person name="Zhang G."/>
            <person name="Zhang R."/>
        </authorList>
    </citation>
    <scope>NUCLEOTIDE SEQUENCE [LARGE SCALE GENOMIC DNA]</scope>
    <source>
        <strain evidence="14 15">S10-8</strain>
    </source>
</reference>
<dbReference type="PANTHER" id="PTHR43822:SF9">
    <property type="entry name" value="3-ISOPROPYLMALATE DEHYDRATASE"/>
    <property type="match status" value="1"/>
</dbReference>
<dbReference type="PRINTS" id="PR00415">
    <property type="entry name" value="ACONITASE"/>
</dbReference>
<keyword evidence="11 12" id="KW-0100">Branched-chain amino acid biosynthesis</keyword>
<evidence type="ECO:0000256" key="7">
    <source>
        <dbReference type="ARBA" id="ARBA00022723"/>
    </source>
</evidence>
<feature type="domain" description="Aconitase/3-isopropylmalate dehydratase large subunit alpha/beta/alpha" evidence="13">
    <location>
        <begin position="8"/>
        <end position="455"/>
    </location>
</feature>
<evidence type="ECO:0000256" key="6">
    <source>
        <dbReference type="ARBA" id="ARBA00022605"/>
    </source>
</evidence>
<keyword evidence="5 12" id="KW-0004">4Fe-4S</keyword>
<comment type="pathway">
    <text evidence="3 12">Amino-acid biosynthesis; L-leucine biosynthesis; L-leucine from 3-methyl-2-oxobutanoate: step 2/4.</text>
</comment>
<comment type="catalytic activity">
    <reaction evidence="1 12">
        <text>(2R,3S)-3-isopropylmalate = (2S)-2-isopropylmalate</text>
        <dbReference type="Rhea" id="RHEA:32287"/>
        <dbReference type="ChEBI" id="CHEBI:1178"/>
        <dbReference type="ChEBI" id="CHEBI:35121"/>
        <dbReference type="EC" id="4.2.1.33"/>
    </reaction>
</comment>
<dbReference type="InterPro" id="IPR001030">
    <property type="entry name" value="Acoase/IPM_deHydtase_lsu_aba"/>
</dbReference>
<dbReference type="EC" id="4.2.1.33" evidence="12"/>
<dbReference type="OrthoDB" id="9802769at2"/>
<evidence type="ECO:0000256" key="2">
    <source>
        <dbReference type="ARBA" id="ARBA00002695"/>
    </source>
</evidence>
<dbReference type="NCBIfam" id="NF009116">
    <property type="entry name" value="PRK12466.1"/>
    <property type="match status" value="1"/>
</dbReference>
<dbReference type="Proteomes" id="UP000186551">
    <property type="component" value="Unassembled WGS sequence"/>
</dbReference>
<dbReference type="InterPro" id="IPR004430">
    <property type="entry name" value="3-IsopropMal_deHydase_lsu"/>
</dbReference>
<feature type="binding site" evidence="12">
    <location>
        <position position="405"/>
    </location>
    <ligand>
        <name>[4Fe-4S] cluster</name>
        <dbReference type="ChEBI" id="CHEBI:49883"/>
    </ligand>
</feature>
<comment type="function">
    <text evidence="2 12">Catalyzes the isomerization between 2-isopropylmalate and 3-isopropylmalate, via the formation of 2-isopropylmaleate.</text>
</comment>
<dbReference type="PROSITE" id="PS01244">
    <property type="entry name" value="ACONITASE_2"/>
    <property type="match status" value="1"/>
</dbReference>
<keyword evidence="8 12" id="KW-0408">Iron</keyword>
<evidence type="ECO:0000256" key="12">
    <source>
        <dbReference type="HAMAP-Rule" id="MF_01026"/>
    </source>
</evidence>
<dbReference type="HAMAP" id="MF_01026">
    <property type="entry name" value="LeuC_type1"/>
    <property type="match status" value="1"/>
</dbReference>
<accession>A0A1Q5P8N7</accession>
<dbReference type="InterPro" id="IPR036008">
    <property type="entry name" value="Aconitase_4Fe-4S_dom"/>
</dbReference>
<dbReference type="GO" id="GO:0009098">
    <property type="term" value="P:L-leucine biosynthetic process"/>
    <property type="evidence" value="ECO:0007669"/>
    <property type="project" value="UniProtKB-UniRule"/>
</dbReference>
<evidence type="ECO:0000313" key="14">
    <source>
        <dbReference type="EMBL" id="OKL38541.1"/>
    </source>
</evidence>
<evidence type="ECO:0000256" key="1">
    <source>
        <dbReference type="ARBA" id="ARBA00000491"/>
    </source>
</evidence>
<evidence type="ECO:0000256" key="11">
    <source>
        <dbReference type="ARBA" id="ARBA00023304"/>
    </source>
</evidence>
<dbReference type="STRING" id="1797110.A3841_05130"/>
<dbReference type="UniPathway" id="UPA00048">
    <property type="reaction ID" value="UER00071"/>
</dbReference>
<evidence type="ECO:0000259" key="13">
    <source>
        <dbReference type="Pfam" id="PF00330"/>
    </source>
</evidence>
<dbReference type="InterPro" id="IPR033941">
    <property type="entry name" value="IPMI_cat"/>
</dbReference>
<dbReference type="GO" id="GO:0003861">
    <property type="term" value="F:3-isopropylmalate dehydratase activity"/>
    <property type="evidence" value="ECO:0007669"/>
    <property type="project" value="UniProtKB-UniRule"/>
</dbReference>
<dbReference type="NCBIfam" id="NF004016">
    <property type="entry name" value="PRK05478.1"/>
    <property type="match status" value="1"/>
</dbReference>
<organism evidence="14 15">
    <name type="scientific">Pontibacter flavimaris</name>
    <dbReference type="NCBI Taxonomy" id="1797110"/>
    <lineage>
        <taxon>Bacteria</taxon>
        <taxon>Pseudomonadati</taxon>
        <taxon>Bacteroidota</taxon>
        <taxon>Cytophagia</taxon>
        <taxon>Cytophagales</taxon>
        <taxon>Hymenobacteraceae</taxon>
        <taxon>Pontibacter</taxon>
    </lineage>
</organism>
<dbReference type="InterPro" id="IPR018136">
    <property type="entry name" value="Aconitase_4Fe-4S_BS"/>
</dbReference>
<evidence type="ECO:0000256" key="5">
    <source>
        <dbReference type="ARBA" id="ARBA00022485"/>
    </source>
</evidence>
<keyword evidence="6 12" id="KW-0028">Amino-acid biosynthesis</keyword>
<comment type="similarity">
    <text evidence="12">Belongs to the aconitase/IPM isomerase family. LeuC type 1 subfamily.</text>
</comment>
<dbReference type="EMBL" id="LVWA01000012">
    <property type="protein sequence ID" value="OKL38541.1"/>
    <property type="molecule type" value="Genomic_DNA"/>
</dbReference>
<evidence type="ECO:0000256" key="3">
    <source>
        <dbReference type="ARBA" id="ARBA00004729"/>
    </source>
</evidence>
<evidence type="ECO:0000256" key="9">
    <source>
        <dbReference type="ARBA" id="ARBA00023014"/>
    </source>
</evidence>
<dbReference type="RefSeq" id="WP_073854432.1">
    <property type="nucleotide sequence ID" value="NZ_LVWA01000012.1"/>
</dbReference>
<evidence type="ECO:0000313" key="15">
    <source>
        <dbReference type="Proteomes" id="UP000186551"/>
    </source>
</evidence>
<dbReference type="PANTHER" id="PTHR43822">
    <property type="entry name" value="HOMOACONITASE, MITOCHONDRIAL-RELATED"/>
    <property type="match status" value="1"/>
</dbReference>
<comment type="subunit">
    <text evidence="12">Heterodimer of LeuC and LeuD.</text>
</comment>
<dbReference type="Pfam" id="PF00330">
    <property type="entry name" value="Aconitase"/>
    <property type="match status" value="1"/>
</dbReference>
<dbReference type="Gene3D" id="3.30.499.10">
    <property type="entry name" value="Aconitase, domain 3"/>
    <property type="match status" value="2"/>
</dbReference>
<dbReference type="CDD" id="cd01583">
    <property type="entry name" value="IPMI"/>
    <property type="match status" value="1"/>
</dbReference>
<keyword evidence="10 12" id="KW-0456">Lyase</keyword>
<dbReference type="InterPro" id="IPR015931">
    <property type="entry name" value="Acnase/IPM_dHydase_lsu_aba_1/3"/>
</dbReference>
<proteinExistence type="inferred from homology"/>
<protein>
    <recommendedName>
        <fullName evidence="12">3-isopropylmalate dehydratase large subunit</fullName>
        <ecNumber evidence="12">4.2.1.33</ecNumber>
    </recommendedName>
    <alternativeName>
        <fullName evidence="12">Alpha-IPM isomerase</fullName>
        <shortName evidence="12">IPMI</shortName>
    </alternativeName>
    <alternativeName>
        <fullName evidence="12">Isopropylmalate isomerase</fullName>
    </alternativeName>
</protein>
<keyword evidence="4 12" id="KW-0432">Leucine biosynthesis</keyword>
<evidence type="ECO:0000256" key="4">
    <source>
        <dbReference type="ARBA" id="ARBA00022430"/>
    </source>
</evidence>
<dbReference type="GO" id="GO:0051539">
    <property type="term" value="F:4 iron, 4 sulfur cluster binding"/>
    <property type="evidence" value="ECO:0007669"/>
    <property type="project" value="UniProtKB-KW"/>
</dbReference>
<dbReference type="InterPro" id="IPR050067">
    <property type="entry name" value="IPM_dehydratase_rel_enz"/>
</dbReference>
<evidence type="ECO:0000256" key="10">
    <source>
        <dbReference type="ARBA" id="ARBA00023239"/>
    </source>
</evidence>
<feature type="binding site" evidence="12">
    <location>
        <position position="408"/>
    </location>
    <ligand>
        <name>[4Fe-4S] cluster</name>
        <dbReference type="ChEBI" id="CHEBI:49883"/>
    </ligand>
</feature>
<dbReference type="GO" id="GO:0046872">
    <property type="term" value="F:metal ion binding"/>
    <property type="evidence" value="ECO:0007669"/>
    <property type="project" value="UniProtKB-KW"/>
</dbReference>
<feature type="binding site" evidence="12">
    <location>
        <position position="345"/>
    </location>
    <ligand>
        <name>[4Fe-4S] cluster</name>
        <dbReference type="ChEBI" id="CHEBI:49883"/>
    </ligand>
</feature>
<dbReference type="PROSITE" id="PS00450">
    <property type="entry name" value="ACONITASE_1"/>
    <property type="match status" value="1"/>
</dbReference>
<comment type="caution">
    <text evidence="14">The sequence shown here is derived from an EMBL/GenBank/DDBJ whole genome shotgun (WGS) entry which is preliminary data.</text>
</comment>
<dbReference type="GO" id="GO:0016853">
    <property type="term" value="F:isomerase activity"/>
    <property type="evidence" value="ECO:0007669"/>
    <property type="project" value="UniProtKB-KW"/>
</dbReference>
<keyword evidence="15" id="KW-1185">Reference proteome</keyword>
<dbReference type="NCBIfam" id="TIGR00170">
    <property type="entry name" value="leuC"/>
    <property type="match status" value="1"/>
</dbReference>
<keyword evidence="7 12" id="KW-0479">Metal-binding</keyword>
<evidence type="ECO:0000256" key="8">
    <source>
        <dbReference type="ARBA" id="ARBA00023004"/>
    </source>
</evidence>
<dbReference type="SUPFAM" id="SSF53732">
    <property type="entry name" value="Aconitase iron-sulfur domain"/>
    <property type="match status" value="1"/>
</dbReference>
<sequence length="465" mass="50434">MGKKTLFDKVWDAHVVRTLPGGQEVFYIDKHLIHEVTSPQAFEELENRGLSLYRRNQIVATADHNVPTKDQHLPIQEPLSRFQVDRLTENCEKHGVQLYGLGHPYQGIVHVIGPELGITQPGMTIVCGDSHTSTHGAFGAIAFGIGTSQVAQVMASQCLLLSRPKRMRITVEGDLRPGVTAKDLILYIIASLGTGGATGYFVEYAGSAIRSLSMEGRMTVCNMSIEMGARGGMIAPDETTFSYLEGRPFAPQGEEWEKAVAYWQTLYSDEGAQFEVEYHFKAASVTPMITYGTNPGMGISLNATVPQKVKASEQASFEKSLQYMGFAPGESLIGKPVDYVFIGSCTNSRIEDLRLVANYVQGKKKASHVEAIVVPGSKQVEEQAKAEGLDKILAEAGFELREPGCSACLAMNEDKIPAGAYCVSTSNRNFEGRQGPGSRTLLASPLVAAVSAVEGKITDITQYLS</sequence>
<comment type="cofactor">
    <cofactor evidence="12">
        <name>[4Fe-4S] cluster</name>
        <dbReference type="ChEBI" id="CHEBI:49883"/>
    </cofactor>
    <text evidence="12">Binds 1 [4Fe-4S] cluster per subunit.</text>
</comment>
<gene>
    <name evidence="12" type="primary">leuC</name>
    <name evidence="14" type="ORF">A3841_05130</name>
</gene>
<dbReference type="AlphaFoldDB" id="A0A1Q5P8N7"/>
<keyword evidence="9 12" id="KW-0411">Iron-sulfur</keyword>
<name>A0A1Q5P8N7_9BACT</name>